<dbReference type="SUPFAM" id="SSF117281">
    <property type="entry name" value="Kelch motif"/>
    <property type="match status" value="1"/>
</dbReference>
<dbReference type="InterPro" id="IPR008999">
    <property type="entry name" value="Actin-crosslinking"/>
</dbReference>
<dbReference type="SUPFAM" id="SSF50405">
    <property type="entry name" value="Actin-crosslinking proteins"/>
    <property type="match status" value="1"/>
</dbReference>
<comment type="caution">
    <text evidence="3">The sequence shown here is derived from an EMBL/GenBank/DDBJ whole genome shotgun (WGS) entry which is preliminary data.</text>
</comment>
<evidence type="ECO:0000313" key="4">
    <source>
        <dbReference type="Proteomes" id="UP001237642"/>
    </source>
</evidence>
<proteinExistence type="predicted"/>
<reference evidence="3" key="1">
    <citation type="submission" date="2023-02" db="EMBL/GenBank/DDBJ databases">
        <title>Genome of toxic invasive species Heracleum sosnowskyi carries increased number of genes despite the absence of recent whole-genome duplications.</title>
        <authorList>
            <person name="Schelkunov M."/>
            <person name="Shtratnikova V."/>
            <person name="Makarenko M."/>
            <person name="Klepikova A."/>
            <person name="Omelchenko D."/>
            <person name="Novikova G."/>
            <person name="Obukhova E."/>
            <person name="Bogdanov V."/>
            <person name="Penin A."/>
            <person name="Logacheva M."/>
        </authorList>
    </citation>
    <scope>NUCLEOTIDE SEQUENCE</scope>
    <source>
        <strain evidence="3">Hsosn_3</strain>
        <tissue evidence="3">Leaf</tissue>
    </source>
</reference>
<organism evidence="3 4">
    <name type="scientific">Heracleum sosnowskyi</name>
    <dbReference type="NCBI Taxonomy" id="360622"/>
    <lineage>
        <taxon>Eukaryota</taxon>
        <taxon>Viridiplantae</taxon>
        <taxon>Streptophyta</taxon>
        <taxon>Embryophyta</taxon>
        <taxon>Tracheophyta</taxon>
        <taxon>Spermatophyta</taxon>
        <taxon>Magnoliopsida</taxon>
        <taxon>eudicotyledons</taxon>
        <taxon>Gunneridae</taxon>
        <taxon>Pentapetalae</taxon>
        <taxon>asterids</taxon>
        <taxon>campanulids</taxon>
        <taxon>Apiales</taxon>
        <taxon>Apiaceae</taxon>
        <taxon>Apioideae</taxon>
        <taxon>apioid superclade</taxon>
        <taxon>Tordylieae</taxon>
        <taxon>Tordyliinae</taxon>
        <taxon>Heracleum</taxon>
    </lineage>
</organism>
<feature type="compositionally biased region" description="Basic and acidic residues" evidence="1">
    <location>
        <begin position="426"/>
        <end position="445"/>
    </location>
</feature>
<dbReference type="PANTHER" id="PTHR31205">
    <property type="entry name" value="ACTIN CROSS-LINKING PROTEIN (DUF569)"/>
    <property type="match status" value="1"/>
</dbReference>
<dbReference type="AlphaFoldDB" id="A0AAD8LW02"/>
<dbReference type="EMBL" id="JAUIZM010000195">
    <property type="protein sequence ID" value="KAK1347594.1"/>
    <property type="molecule type" value="Genomic_DNA"/>
</dbReference>
<sequence>MEGEKSGLKIFLFVEHEIMDPSHSIYLIEPSLKGIEEMDSDGFAVDSISPIKTLQRDDCCCFISDSAMCRLGSCFYFFGGETFSYLYSRKNSRVITDELKLRVQVFNIEYPNLGFCKVASLNAPKETPCVFSVKGLIYALGSSLSGCNYKGGRTGIFERYHPERDYWEVLPDPPKPFGERIDMNWCDTATVVRDRYIYLGNTIHELYLVFDLDKEKWMSFPKSSPLSTRFPYGSIYVDDSLYYLNGIGSWKLGTEFDVDDNTDDNDVKLVKTSPLPHVDEDDPFMLLSSLCLDPANQRIMSTFNQLEGDTWFSDLDFSQWRDIFHLGDHFFCYVSTSHLVDQHDLQKPTQPYCRGVWIKVFEEVVPDRNSTTKQPRFRTLASFSYRITTPFYNYSSFIRCSAFGPVPASWVKAPLSKKQVAAKEREDCKAEQSQHECGGRSEGQRDGGWSEGQVDVYLQMILADENSRLKAELAKKDDLLKQYELFLAQSGAKLPLTVLNCGPGVYHTITQGGHGSSEAALWTVELLPPDHNIDRLKSCYNKYLTTSNLPFLYGMRHRKLLQSIPNMLDSSVEWEPIRDGVNYQVGHQKTQHHHRPFHLRPPPCHGAVRLSDRDRRFPAFFPPLSPVPTRNAAVPAVRACRLFLSPIAQPPPPDSTATAVSASHRQGHRTCSVFFPTPPHPAAVFFPALLQFYHSFFHQQTDCCVRVCNFGSKDIIGVKVSNHVRFENWENVVFGQ</sequence>
<feature type="region of interest" description="Disordered" evidence="1">
    <location>
        <begin position="426"/>
        <end position="448"/>
    </location>
</feature>
<protein>
    <recommendedName>
        <fullName evidence="2">DUF569 domain-containing protein</fullName>
    </recommendedName>
</protein>
<dbReference type="Pfam" id="PF04601">
    <property type="entry name" value="DUF569"/>
    <property type="match status" value="1"/>
</dbReference>
<name>A0AAD8LW02_9APIA</name>
<evidence type="ECO:0000313" key="3">
    <source>
        <dbReference type="EMBL" id="KAK1347594.1"/>
    </source>
</evidence>
<accession>A0AAD8LW02</accession>
<keyword evidence="4" id="KW-1185">Reference proteome</keyword>
<reference evidence="3" key="2">
    <citation type="submission" date="2023-05" db="EMBL/GenBank/DDBJ databases">
        <authorList>
            <person name="Schelkunov M.I."/>
        </authorList>
    </citation>
    <scope>NUCLEOTIDE SEQUENCE</scope>
    <source>
        <strain evidence="3">Hsosn_3</strain>
        <tissue evidence="3">Leaf</tissue>
    </source>
</reference>
<dbReference type="Gene3D" id="2.120.10.80">
    <property type="entry name" value="Kelch-type beta propeller"/>
    <property type="match status" value="1"/>
</dbReference>
<evidence type="ECO:0000259" key="2">
    <source>
        <dbReference type="Pfam" id="PF04601"/>
    </source>
</evidence>
<evidence type="ECO:0000256" key="1">
    <source>
        <dbReference type="SAM" id="MobiDB-lite"/>
    </source>
</evidence>
<dbReference type="Proteomes" id="UP001237642">
    <property type="component" value="Unassembled WGS sequence"/>
</dbReference>
<dbReference type="InterPro" id="IPR015915">
    <property type="entry name" value="Kelch-typ_b-propeller"/>
</dbReference>
<dbReference type="PANTHER" id="PTHR31205:SF69">
    <property type="entry name" value="ACTIN CROSS-LINKING PROTEIN (DUF569)"/>
    <property type="match status" value="1"/>
</dbReference>
<feature type="domain" description="DUF569" evidence="2">
    <location>
        <begin position="507"/>
        <end position="586"/>
    </location>
</feature>
<gene>
    <name evidence="3" type="ORF">POM88_055034</name>
</gene>
<dbReference type="InterPro" id="IPR007679">
    <property type="entry name" value="DUF569"/>
</dbReference>